<sequence>MPLKEEKGLTLVEVLAGIVILSIILLSVGSFFINGTKYSNASEQKLSNAYIANNILNEYKQLSFKELHNCLGEDHLVDIKAILNIPSEEQPALNGLEASLTISEHSLKNRVVILSVEIENRNSDINDHYEMKRYVKSEGAVSPSEGGACSI</sequence>
<dbReference type="EMBL" id="BAAADO010000005">
    <property type="protein sequence ID" value="GAA0498351.1"/>
    <property type="molecule type" value="Genomic_DNA"/>
</dbReference>
<keyword evidence="3" id="KW-0472">Membrane</keyword>
<accession>A0ABN1BIQ2</accession>
<feature type="transmembrane region" description="Helical" evidence="3">
    <location>
        <begin position="12"/>
        <end position="33"/>
    </location>
</feature>
<evidence type="ECO:0000256" key="3">
    <source>
        <dbReference type="SAM" id="Phobius"/>
    </source>
</evidence>
<evidence type="ECO:0000256" key="2">
    <source>
        <dbReference type="ARBA" id="ARBA00023287"/>
    </source>
</evidence>
<keyword evidence="2" id="KW-0178">Competence</keyword>
<evidence type="ECO:0000313" key="4">
    <source>
        <dbReference type="EMBL" id="GAA0498351.1"/>
    </source>
</evidence>
<dbReference type="InterPro" id="IPR012902">
    <property type="entry name" value="N_methyl_site"/>
</dbReference>
<gene>
    <name evidence="4" type="ORF">GCM10008986_26800</name>
</gene>
<dbReference type="Pfam" id="PF07963">
    <property type="entry name" value="N_methyl"/>
    <property type="match status" value="1"/>
</dbReference>
<evidence type="ECO:0000313" key="5">
    <source>
        <dbReference type="Proteomes" id="UP001500880"/>
    </source>
</evidence>
<keyword evidence="5" id="KW-1185">Reference proteome</keyword>
<name>A0ABN1BIQ2_9BACI</name>
<evidence type="ECO:0008006" key="6">
    <source>
        <dbReference type="Google" id="ProtNLM"/>
    </source>
</evidence>
<keyword evidence="3" id="KW-1133">Transmembrane helix</keyword>
<dbReference type="PROSITE" id="PS00409">
    <property type="entry name" value="PROKAR_NTER_METHYL"/>
    <property type="match status" value="1"/>
</dbReference>
<proteinExistence type="predicted"/>
<dbReference type="RefSeq" id="WP_343842027.1">
    <property type="nucleotide sequence ID" value="NZ_BAAADO010000005.1"/>
</dbReference>
<dbReference type="Proteomes" id="UP001500880">
    <property type="component" value="Unassembled WGS sequence"/>
</dbReference>
<protein>
    <recommendedName>
        <fullName evidence="6">Prepilin-type N-terminal cleavage/methylation domain-containing protein</fullName>
    </recommendedName>
</protein>
<evidence type="ECO:0000256" key="1">
    <source>
        <dbReference type="ARBA" id="ARBA00004241"/>
    </source>
</evidence>
<keyword evidence="3" id="KW-0812">Transmembrane</keyword>
<organism evidence="4 5">
    <name type="scientific">Salinibacillus aidingensis</name>
    <dbReference type="NCBI Taxonomy" id="237684"/>
    <lineage>
        <taxon>Bacteria</taxon>
        <taxon>Bacillati</taxon>
        <taxon>Bacillota</taxon>
        <taxon>Bacilli</taxon>
        <taxon>Bacillales</taxon>
        <taxon>Bacillaceae</taxon>
        <taxon>Salinibacillus</taxon>
    </lineage>
</organism>
<comment type="caution">
    <text evidence="4">The sequence shown here is derived from an EMBL/GenBank/DDBJ whole genome shotgun (WGS) entry which is preliminary data.</text>
</comment>
<dbReference type="NCBIfam" id="TIGR02532">
    <property type="entry name" value="IV_pilin_GFxxxE"/>
    <property type="match status" value="1"/>
</dbReference>
<reference evidence="4 5" key="1">
    <citation type="journal article" date="2019" name="Int. J. Syst. Evol. Microbiol.">
        <title>The Global Catalogue of Microorganisms (GCM) 10K type strain sequencing project: providing services to taxonomists for standard genome sequencing and annotation.</title>
        <authorList>
            <consortium name="The Broad Institute Genomics Platform"/>
            <consortium name="The Broad Institute Genome Sequencing Center for Infectious Disease"/>
            <person name="Wu L."/>
            <person name="Ma J."/>
        </authorList>
    </citation>
    <scope>NUCLEOTIDE SEQUENCE [LARGE SCALE GENOMIC DNA]</scope>
    <source>
        <strain evidence="4 5">JCM 12389</strain>
    </source>
</reference>
<comment type="subcellular location">
    <subcellularLocation>
        <location evidence="1">Cell surface</location>
    </subcellularLocation>
</comment>